<feature type="region of interest" description="Disordered" evidence="1">
    <location>
        <begin position="1"/>
        <end position="56"/>
    </location>
</feature>
<dbReference type="EMBL" id="VCGU01000011">
    <property type="protein sequence ID" value="TRY67395.1"/>
    <property type="molecule type" value="Genomic_DNA"/>
</dbReference>
<feature type="region of interest" description="Disordered" evidence="1">
    <location>
        <begin position="269"/>
        <end position="297"/>
    </location>
</feature>
<name>A0A553NPP2_TIGCA</name>
<protein>
    <submittedName>
        <fullName evidence="2">Uncharacterized protein</fullName>
    </submittedName>
</protein>
<reference evidence="2 3" key="1">
    <citation type="journal article" date="2018" name="Nat. Ecol. Evol.">
        <title>Genomic signatures of mitonuclear coevolution across populations of Tigriopus californicus.</title>
        <authorList>
            <person name="Barreto F.S."/>
            <person name="Watson E.T."/>
            <person name="Lima T.G."/>
            <person name="Willett C.S."/>
            <person name="Edmands S."/>
            <person name="Li W."/>
            <person name="Burton R.S."/>
        </authorList>
    </citation>
    <scope>NUCLEOTIDE SEQUENCE [LARGE SCALE GENOMIC DNA]</scope>
    <source>
        <strain evidence="2 3">San Diego</strain>
    </source>
</reference>
<evidence type="ECO:0000313" key="3">
    <source>
        <dbReference type="Proteomes" id="UP000318571"/>
    </source>
</evidence>
<gene>
    <name evidence="2" type="ORF">TCAL_02283</name>
</gene>
<feature type="compositionally biased region" description="Acidic residues" evidence="1">
    <location>
        <begin position="47"/>
        <end position="56"/>
    </location>
</feature>
<accession>A0A553NPP2</accession>
<dbReference type="Proteomes" id="UP000318571">
    <property type="component" value="Chromosome 4"/>
</dbReference>
<evidence type="ECO:0000313" key="2">
    <source>
        <dbReference type="EMBL" id="TRY67395.1"/>
    </source>
</evidence>
<dbReference type="AlphaFoldDB" id="A0A553NPP2"/>
<proteinExistence type="predicted"/>
<comment type="caution">
    <text evidence="2">The sequence shown here is derived from an EMBL/GenBank/DDBJ whole genome shotgun (WGS) entry which is preliminary data.</text>
</comment>
<feature type="compositionally biased region" description="Basic residues" evidence="1">
    <location>
        <begin position="278"/>
        <end position="297"/>
    </location>
</feature>
<keyword evidence="3" id="KW-1185">Reference proteome</keyword>
<feature type="compositionally biased region" description="Basic residues" evidence="1">
    <location>
        <begin position="28"/>
        <end position="41"/>
    </location>
</feature>
<organism evidence="2 3">
    <name type="scientific">Tigriopus californicus</name>
    <name type="common">Marine copepod</name>
    <dbReference type="NCBI Taxonomy" id="6832"/>
    <lineage>
        <taxon>Eukaryota</taxon>
        <taxon>Metazoa</taxon>
        <taxon>Ecdysozoa</taxon>
        <taxon>Arthropoda</taxon>
        <taxon>Crustacea</taxon>
        <taxon>Multicrustacea</taxon>
        <taxon>Hexanauplia</taxon>
        <taxon>Copepoda</taxon>
        <taxon>Harpacticoida</taxon>
        <taxon>Harpacticidae</taxon>
        <taxon>Tigriopus</taxon>
    </lineage>
</organism>
<sequence length="297" mass="34811">MSFRRSKVNSSSSLKDLDVDLGPQSRLKSPKKSPRKLRLKPKPQSEPTEELDLDMEDENPLAGIAVERRVLFSIDKSKSFDSIAEHLQSIVNEVKSDIALKQRALELYRKEIQNMDTIFMKVIAMEKEAKSRKTEEAEPEDDPNRFTFEERMEFLQTGPFTIVFHGMEPDWIEEEMDDDPDFQRDVLELRIKKLFKDELGMIREIPLVDVFRYTEGPRINNAAPIIVSFKNRKDKEQLMWRCKDKMKSLGLLVTEDSTARLKKQFKLIQEHEESQKRPQARKSPAKKPFRSIRGRKK</sequence>
<evidence type="ECO:0000256" key="1">
    <source>
        <dbReference type="SAM" id="MobiDB-lite"/>
    </source>
</evidence>